<evidence type="ECO:0000313" key="6">
    <source>
        <dbReference type="Proteomes" id="UP001497392"/>
    </source>
</evidence>
<evidence type="ECO:0000256" key="2">
    <source>
        <dbReference type="ARBA" id="ARBA00022737"/>
    </source>
</evidence>
<keyword evidence="6" id="KW-1185">Reference proteome</keyword>
<dbReference type="InterPro" id="IPR036770">
    <property type="entry name" value="Ankyrin_rpt-contain_sf"/>
</dbReference>
<dbReference type="SUPFAM" id="SSF52047">
    <property type="entry name" value="RNI-like"/>
    <property type="match status" value="1"/>
</dbReference>
<proteinExistence type="predicted"/>
<dbReference type="Gene3D" id="1.25.40.20">
    <property type="entry name" value="Ankyrin repeat-containing domain"/>
    <property type="match status" value="2"/>
</dbReference>
<dbReference type="PROSITE" id="PS50297">
    <property type="entry name" value="ANK_REP_REGION"/>
    <property type="match status" value="2"/>
</dbReference>
<protein>
    <submittedName>
        <fullName evidence="5">G3783 protein</fullName>
    </submittedName>
</protein>
<keyword evidence="2" id="KW-0677">Repeat</keyword>
<feature type="repeat" description="ANK" evidence="4">
    <location>
        <begin position="488"/>
        <end position="520"/>
    </location>
</feature>
<gene>
    <name evidence="5" type="primary">g3783</name>
    <name evidence="5" type="ORF">VP750_LOCUS3226</name>
</gene>
<dbReference type="Proteomes" id="UP001497392">
    <property type="component" value="Unassembled WGS sequence"/>
</dbReference>
<comment type="subcellular location">
    <subcellularLocation>
        <location evidence="1">Cytoplasm</location>
        <location evidence="1">Cytoskeleton</location>
        <location evidence="1">Cilium axoneme</location>
    </subcellularLocation>
</comment>
<evidence type="ECO:0000256" key="4">
    <source>
        <dbReference type="PROSITE-ProRule" id="PRU00023"/>
    </source>
</evidence>
<feature type="repeat" description="ANK" evidence="4">
    <location>
        <begin position="521"/>
        <end position="554"/>
    </location>
</feature>
<evidence type="ECO:0000256" key="1">
    <source>
        <dbReference type="ARBA" id="ARBA00004430"/>
    </source>
</evidence>
<comment type="caution">
    <text evidence="5">The sequence shown here is derived from an EMBL/GenBank/DDBJ whole genome shotgun (WGS) entry which is preliminary data.</text>
</comment>
<organism evidence="5 6">
    <name type="scientific">Coccomyxa viridis</name>
    <dbReference type="NCBI Taxonomy" id="1274662"/>
    <lineage>
        <taxon>Eukaryota</taxon>
        <taxon>Viridiplantae</taxon>
        <taxon>Chlorophyta</taxon>
        <taxon>core chlorophytes</taxon>
        <taxon>Trebouxiophyceae</taxon>
        <taxon>Trebouxiophyceae incertae sedis</taxon>
        <taxon>Coccomyxaceae</taxon>
        <taxon>Coccomyxa</taxon>
    </lineage>
</organism>
<dbReference type="Gene3D" id="3.80.10.10">
    <property type="entry name" value="Ribonuclease Inhibitor"/>
    <property type="match status" value="2"/>
</dbReference>
<dbReference type="InterPro" id="IPR002110">
    <property type="entry name" value="Ankyrin_rpt"/>
</dbReference>
<dbReference type="Pfam" id="PF00023">
    <property type="entry name" value="Ank"/>
    <property type="match status" value="2"/>
</dbReference>
<sequence length="725" mass="76748">MTTGRLAVPAASSKLNPHAEAFTPKQAQPATFMPTLLLRDSQASSCGKAESSSASCDLQALLRFMDIPCEILSSILCFLDDPSHAAAAALTCKRLRCLSKSAPLRLRIAPSRFMMEDNDGVETLRQDRLRVFLTGLCAQLKGVSELSLRQLPIELDDLEQVKAALPQLRTLHLSGAQKLPPDSVSALLAPPDNRGERPGLKAVSFVRCFQMTPESLDAALAAAAGEASSLRMVAFSHLDLAGWRQGQSYVMPQGNAANSSAEDGLSLIAQPIVQAPAAGSLQILSLHNCTKLRSTALSAIAGGCPQLRMLMLGGCSLSLTPSTSSSSGVAKIGEAMRHMAAERLTRAQSSSPLRVIGIVDEGQYICSSSNSASGLQLLREAVQNHGCSSRIITAANAEAVTQISALAAQLPSLQVLELTHHHQMVVDAVRDAVQGSATGMTLQTEVWDLCRPEGVRAARAFQERKLQDLGSRCLALALQEAVNCSSQARRTPLHAAAEAGNAGMVKALLDMGAAVNARDKSGGTPLSTTAEERGRANAAAVLLEAGADVRAKNAAGEAPLYIAALRGHPDLVQLLLAHHEQHGIAWTAPSMYGDGWTPLMACSVAGHLGIARFLLRRAGPDVRRLVLSANRYGLTAGHIAARRGDVDLLHLLLQAASGDVSKAKDSNGETPIIVAMKYKHASAAQLLTDALRWPKVPGGRHLPRPYNAGMHMPSKCRSIDRPECC</sequence>
<keyword evidence="3 4" id="KW-0040">ANK repeat</keyword>
<dbReference type="SUPFAM" id="SSF81383">
    <property type="entry name" value="F-box domain"/>
    <property type="match status" value="1"/>
</dbReference>
<dbReference type="PANTHER" id="PTHR24198">
    <property type="entry name" value="ANKYRIN REPEAT AND PROTEIN KINASE DOMAIN-CONTAINING PROTEIN"/>
    <property type="match status" value="1"/>
</dbReference>
<dbReference type="InterPro" id="IPR036047">
    <property type="entry name" value="F-box-like_dom_sf"/>
</dbReference>
<dbReference type="PROSITE" id="PS50088">
    <property type="entry name" value="ANK_REPEAT"/>
    <property type="match status" value="3"/>
</dbReference>
<dbReference type="PANTHER" id="PTHR24198:SF165">
    <property type="entry name" value="ANKYRIN REPEAT-CONTAINING PROTEIN-RELATED"/>
    <property type="match status" value="1"/>
</dbReference>
<dbReference type="Pfam" id="PF12796">
    <property type="entry name" value="Ank_2"/>
    <property type="match status" value="2"/>
</dbReference>
<name>A0ABP1FVJ3_9CHLO</name>
<dbReference type="SMART" id="SM00248">
    <property type="entry name" value="ANK"/>
    <property type="match status" value="6"/>
</dbReference>
<dbReference type="EMBL" id="CAXHTA020000005">
    <property type="protein sequence ID" value="CAL5221567.1"/>
    <property type="molecule type" value="Genomic_DNA"/>
</dbReference>
<dbReference type="InterPro" id="IPR032675">
    <property type="entry name" value="LRR_dom_sf"/>
</dbReference>
<reference evidence="5 6" key="1">
    <citation type="submission" date="2024-06" db="EMBL/GenBank/DDBJ databases">
        <authorList>
            <person name="Kraege A."/>
            <person name="Thomma B."/>
        </authorList>
    </citation>
    <scope>NUCLEOTIDE SEQUENCE [LARGE SCALE GENOMIC DNA]</scope>
</reference>
<evidence type="ECO:0000256" key="3">
    <source>
        <dbReference type="ARBA" id="ARBA00023043"/>
    </source>
</evidence>
<dbReference type="SUPFAM" id="SSF48403">
    <property type="entry name" value="Ankyrin repeat"/>
    <property type="match status" value="1"/>
</dbReference>
<evidence type="ECO:0000313" key="5">
    <source>
        <dbReference type="EMBL" id="CAL5221567.1"/>
    </source>
</evidence>
<accession>A0ABP1FVJ3</accession>
<feature type="repeat" description="ANK" evidence="4">
    <location>
        <begin position="555"/>
        <end position="576"/>
    </location>
</feature>